<reference evidence="2 3" key="1">
    <citation type="submission" date="2023-08" db="EMBL/GenBank/DDBJ databases">
        <authorList>
            <person name="Palmer J.M."/>
        </authorList>
    </citation>
    <scope>NUCLEOTIDE SEQUENCE [LARGE SCALE GENOMIC DNA]</scope>
    <source>
        <strain evidence="2 3">TWF481</strain>
    </source>
</reference>
<sequence length="183" mass="20636">MANYLLESNITSVIKHPIPNPIQRNQSNTISNASNSPTNLRFGSTSHFKLLKLKAFRMNRLPVRIGRLSRVSHHTVTQAHSRTSPSKLGVTQINQQNQLSTSNCLFNNSPAGTQERPELPSDKSRTAQSPKSSDEKILDRAHEAEKGKAPFTEEEQKRKQLDKKEGYGEGEAEEFDKSRRRNT</sequence>
<feature type="region of interest" description="Disordered" evidence="1">
    <location>
        <begin position="99"/>
        <end position="183"/>
    </location>
</feature>
<dbReference type="Proteomes" id="UP001370758">
    <property type="component" value="Unassembled WGS sequence"/>
</dbReference>
<feature type="compositionally biased region" description="Basic and acidic residues" evidence="1">
    <location>
        <begin position="154"/>
        <end position="167"/>
    </location>
</feature>
<feature type="compositionally biased region" description="Polar residues" evidence="1">
    <location>
        <begin position="99"/>
        <end position="112"/>
    </location>
</feature>
<accession>A0AAV9W9G4</accession>
<evidence type="ECO:0000256" key="1">
    <source>
        <dbReference type="SAM" id="MobiDB-lite"/>
    </source>
</evidence>
<proteinExistence type="predicted"/>
<evidence type="ECO:0000313" key="2">
    <source>
        <dbReference type="EMBL" id="KAK6504826.1"/>
    </source>
</evidence>
<protein>
    <submittedName>
        <fullName evidence="2">Uncharacterized protein</fullName>
    </submittedName>
</protein>
<comment type="caution">
    <text evidence="2">The sequence shown here is derived from an EMBL/GenBank/DDBJ whole genome shotgun (WGS) entry which is preliminary data.</text>
</comment>
<dbReference type="AlphaFoldDB" id="A0AAV9W9G4"/>
<organism evidence="2 3">
    <name type="scientific">Arthrobotrys musiformis</name>
    <dbReference type="NCBI Taxonomy" id="47236"/>
    <lineage>
        <taxon>Eukaryota</taxon>
        <taxon>Fungi</taxon>
        <taxon>Dikarya</taxon>
        <taxon>Ascomycota</taxon>
        <taxon>Pezizomycotina</taxon>
        <taxon>Orbiliomycetes</taxon>
        <taxon>Orbiliales</taxon>
        <taxon>Orbiliaceae</taxon>
        <taxon>Arthrobotrys</taxon>
    </lineage>
</organism>
<feature type="compositionally biased region" description="Basic and acidic residues" evidence="1">
    <location>
        <begin position="115"/>
        <end position="125"/>
    </location>
</feature>
<dbReference type="EMBL" id="JAVHJL010000004">
    <property type="protein sequence ID" value="KAK6504826.1"/>
    <property type="molecule type" value="Genomic_DNA"/>
</dbReference>
<evidence type="ECO:0000313" key="3">
    <source>
        <dbReference type="Proteomes" id="UP001370758"/>
    </source>
</evidence>
<feature type="compositionally biased region" description="Basic and acidic residues" evidence="1">
    <location>
        <begin position="132"/>
        <end position="148"/>
    </location>
</feature>
<gene>
    <name evidence="2" type="ORF">TWF481_006763</name>
</gene>
<name>A0AAV9W9G4_9PEZI</name>
<keyword evidence="3" id="KW-1185">Reference proteome</keyword>